<dbReference type="RefSeq" id="WP_345438402.1">
    <property type="nucleotide sequence ID" value="NZ_BAABKO010000003.1"/>
</dbReference>
<gene>
    <name evidence="2" type="ORF">GCM10023351_18610</name>
</gene>
<feature type="compositionally biased region" description="Low complexity" evidence="1">
    <location>
        <begin position="105"/>
        <end position="119"/>
    </location>
</feature>
<evidence type="ECO:0000313" key="2">
    <source>
        <dbReference type="EMBL" id="GAA4774484.1"/>
    </source>
</evidence>
<proteinExistence type="predicted"/>
<dbReference type="Proteomes" id="UP001501645">
    <property type="component" value="Unassembled WGS sequence"/>
</dbReference>
<feature type="region of interest" description="Disordered" evidence="1">
    <location>
        <begin position="96"/>
        <end position="134"/>
    </location>
</feature>
<reference evidence="3" key="1">
    <citation type="journal article" date="2019" name="Int. J. Syst. Evol. Microbiol.">
        <title>The Global Catalogue of Microorganisms (GCM) 10K type strain sequencing project: providing services to taxonomists for standard genome sequencing and annotation.</title>
        <authorList>
            <consortium name="The Broad Institute Genomics Platform"/>
            <consortium name="The Broad Institute Genome Sequencing Center for Infectious Disease"/>
            <person name="Wu L."/>
            <person name="Ma J."/>
        </authorList>
    </citation>
    <scope>NUCLEOTIDE SEQUENCE [LARGE SCALE GENOMIC DNA]</scope>
    <source>
        <strain evidence="3">JCM 18537</strain>
    </source>
</reference>
<evidence type="ECO:0008006" key="4">
    <source>
        <dbReference type="Google" id="ProtNLM"/>
    </source>
</evidence>
<comment type="caution">
    <text evidence="2">The sequence shown here is derived from an EMBL/GenBank/DDBJ whole genome shotgun (WGS) entry which is preliminary data.</text>
</comment>
<name>A0ABP9A605_9MICO</name>
<evidence type="ECO:0000256" key="1">
    <source>
        <dbReference type="SAM" id="MobiDB-lite"/>
    </source>
</evidence>
<organism evidence="2 3">
    <name type="scientific">Microbacterium gilvum</name>
    <dbReference type="NCBI Taxonomy" id="1336204"/>
    <lineage>
        <taxon>Bacteria</taxon>
        <taxon>Bacillati</taxon>
        <taxon>Actinomycetota</taxon>
        <taxon>Actinomycetes</taxon>
        <taxon>Micrococcales</taxon>
        <taxon>Microbacteriaceae</taxon>
        <taxon>Microbacterium</taxon>
    </lineage>
</organism>
<accession>A0ABP9A605</accession>
<sequence>MATIVFKAFIDDVLIGRDGPWALRTSELHQRKTDTGYETVARTFRTVKGDIDFTRYAKGDRVAVAGQERTEKRTHEGKDYYDLVVWAEAVSHVPTRQNLRDGVNAPQTPAQAPQQAPQADTWDTATPGSADVPF</sequence>
<dbReference type="SUPFAM" id="SSF50249">
    <property type="entry name" value="Nucleic acid-binding proteins"/>
    <property type="match status" value="1"/>
</dbReference>
<dbReference type="InterPro" id="IPR012340">
    <property type="entry name" value="NA-bd_OB-fold"/>
</dbReference>
<keyword evidence="3" id="KW-1185">Reference proteome</keyword>
<dbReference type="EMBL" id="BAABKO010000003">
    <property type="protein sequence ID" value="GAA4774484.1"/>
    <property type="molecule type" value="Genomic_DNA"/>
</dbReference>
<evidence type="ECO:0000313" key="3">
    <source>
        <dbReference type="Proteomes" id="UP001501645"/>
    </source>
</evidence>
<protein>
    <recommendedName>
        <fullName evidence="4">Single-stranded DNA-binding protein</fullName>
    </recommendedName>
</protein>